<geneLocation type="mitochondrion" evidence="1"/>
<keyword evidence="1" id="KW-0496">Mitochondrion</keyword>
<reference evidence="1" key="1">
    <citation type="submission" date="2012-12" db="EMBL/GenBank/DDBJ databases">
        <authorList>
            <person name="Lang B.F."/>
        </authorList>
    </citation>
    <scope>NUCLEOTIDE SEQUENCE</scope>
</reference>
<dbReference type="EMBL" id="KC285587">
    <property type="protein sequence ID" value="AGE14654.1"/>
    <property type="molecule type" value="Genomic_DNA"/>
</dbReference>
<dbReference type="AlphaFoldDB" id="M1GMH5"/>
<sequence>MRSFLGSREQQFMHKYVMENGGISKLTWAPLITTPNIVHNWHVDHSTLDISLGGSKALRGFSQLSIRVLEQAMMDKYSPSMNPNAGQVIFFNFSLSVEELKEPLSTVKSYKAFDSSMTKVLAQSNSYNSLGPLVGLSNVSVRNNMDWHLGVNMVIDNQEIHGYLREDGAPLRTVPLHTQLAPKLTKEIVDLRSRTLYDLVPGKLHAVEVDSLKDFGLYDNERHLWTSLKVTVLLTLTPQVILNFTLIIE</sequence>
<name>M1GMH5_9BASI</name>
<dbReference type="RefSeq" id="YP_007475441.1">
    <property type="nucleotide sequence ID" value="NC_020354.1"/>
</dbReference>
<gene>
    <name evidence="1" type="primary">orf249</name>
</gene>
<proteinExistence type="predicted"/>
<protein>
    <submittedName>
        <fullName evidence="1">Uncharacterized protein</fullName>
    </submittedName>
</protein>
<dbReference type="GeneID" id="14658543"/>
<organism evidence="1">
    <name type="scientific">Microbotryum cf. violaceum BFL-2013</name>
    <dbReference type="NCBI Taxonomy" id="1288119"/>
    <lineage>
        <taxon>Eukaryota</taxon>
        <taxon>Fungi</taxon>
        <taxon>Dikarya</taxon>
        <taxon>Basidiomycota</taxon>
        <taxon>Pucciniomycotina</taxon>
        <taxon>Microbotryomycetes</taxon>
        <taxon>Microbotryales</taxon>
        <taxon>Microbotryaceae</taxon>
        <taxon>Microbotryum</taxon>
    </lineage>
</organism>
<accession>M1GMH5</accession>
<evidence type="ECO:0000313" key="1">
    <source>
        <dbReference type="EMBL" id="AGE14654.1"/>
    </source>
</evidence>